<proteinExistence type="predicted"/>
<evidence type="ECO:0000313" key="4">
    <source>
        <dbReference type="Proteomes" id="UP001154114"/>
    </source>
</evidence>
<evidence type="ECO:0000313" key="3">
    <source>
        <dbReference type="EMBL" id="CAH0605393.1"/>
    </source>
</evidence>
<protein>
    <submittedName>
        <fullName evidence="3">Uncharacterized protein</fullName>
    </submittedName>
</protein>
<sequence>MATLCGGCQHDLLNIESLACYLCKDKYDLQCANISTMAFISMTPEQKQKWKCQTCRSKEPKTGNLNTPIRQLEHKLNKPSNPPEEQTNTPESNITIRKKLKNSSFNVTLSDSSFLGDTICSEDRENYISPNPSLQNLSELIMQRLKENNKYIISEIKNTIEDEIKKAIFKLKEELEGRTNILTKQNEERILEIKNINEKIEVLSKQNETLKAEIKELQTLKTTSEPKLTEENSKKIVIYGFSEHHNESEWELHSRLIDMFHDILNVDLTGYIEEIYRMGRKNTKTRPLVIELLSKRMSKYIIENGNYFQGTGIFITEFLNENARKHRNLLREEMLKARKNGQYAIIRNNKLFIEGKQVTLTDDKETFLTSTLTNQYEKENKQTTNINYKFNNNEAPSNYTFRNYRTTI</sequence>
<dbReference type="Proteomes" id="UP001154114">
    <property type="component" value="Chromosome 6"/>
</dbReference>
<keyword evidence="4" id="KW-1185">Reference proteome</keyword>
<keyword evidence="1" id="KW-0175">Coiled coil</keyword>
<evidence type="ECO:0000256" key="2">
    <source>
        <dbReference type="SAM" id="MobiDB-lite"/>
    </source>
</evidence>
<reference evidence="3" key="1">
    <citation type="submission" date="2021-12" db="EMBL/GenBank/DDBJ databases">
        <authorList>
            <person name="King R."/>
        </authorList>
    </citation>
    <scope>NUCLEOTIDE SEQUENCE</scope>
</reference>
<name>A0A9P0FWV2_CHRIL</name>
<evidence type="ECO:0000256" key="1">
    <source>
        <dbReference type="SAM" id="Coils"/>
    </source>
</evidence>
<dbReference type="AlphaFoldDB" id="A0A9P0FWV2"/>
<accession>A0A9P0FWV2</accession>
<dbReference type="InterPro" id="IPR013083">
    <property type="entry name" value="Znf_RING/FYVE/PHD"/>
</dbReference>
<dbReference type="OrthoDB" id="7488809at2759"/>
<gene>
    <name evidence="3" type="ORF">CINC_LOCUS11378</name>
</gene>
<feature type="coiled-coil region" evidence="1">
    <location>
        <begin position="186"/>
        <end position="223"/>
    </location>
</feature>
<feature type="region of interest" description="Disordered" evidence="2">
    <location>
        <begin position="57"/>
        <end position="92"/>
    </location>
</feature>
<organism evidence="3 4">
    <name type="scientific">Chrysodeixis includens</name>
    <name type="common">Soybean looper</name>
    <name type="synonym">Pseudoplusia includens</name>
    <dbReference type="NCBI Taxonomy" id="689277"/>
    <lineage>
        <taxon>Eukaryota</taxon>
        <taxon>Metazoa</taxon>
        <taxon>Ecdysozoa</taxon>
        <taxon>Arthropoda</taxon>
        <taxon>Hexapoda</taxon>
        <taxon>Insecta</taxon>
        <taxon>Pterygota</taxon>
        <taxon>Neoptera</taxon>
        <taxon>Endopterygota</taxon>
        <taxon>Lepidoptera</taxon>
        <taxon>Glossata</taxon>
        <taxon>Ditrysia</taxon>
        <taxon>Noctuoidea</taxon>
        <taxon>Noctuidae</taxon>
        <taxon>Plusiinae</taxon>
        <taxon>Chrysodeixis</taxon>
    </lineage>
</organism>
<dbReference type="Gene3D" id="3.30.40.10">
    <property type="entry name" value="Zinc/RING finger domain, C3HC4 (zinc finger)"/>
    <property type="match status" value="1"/>
</dbReference>
<feature type="compositionally biased region" description="Polar residues" evidence="2">
    <location>
        <begin position="83"/>
        <end position="92"/>
    </location>
</feature>
<dbReference type="EMBL" id="LR824009">
    <property type="protein sequence ID" value="CAH0605393.1"/>
    <property type="molecule type" value="Genomic_DNA"/>
</dbReference>